<evidence type="ECO:0000256" key="3">
    <source>
        <dbReference type="ARBA" id="ARBA00022729"/>
    </source>
</evidence>
<evidence type="ECO:0000256" key="5">
    <source>
        <dbReference type="ARBA" id="ARBA00023237"/>
    </source>
</evidence>
<dbReference type="AlphaFoldDB" id="A0AAQ0LQN9"/>
<dbReference type="InterPro" id="IPR011990">
    <property type="entry name" value="TPR-like_helical_dom_sf"/>
</dbReference>
<proteinExistence type="inferred from homology"/>
<feature type="signal peptide" evidence="6">
    <location>
        <begin position="1"/>
        <end position="22"/>
    </location>
</feature>
<dbReference type="InterPro" id="IPR033985">
    <property type="entry name" value="SusD-like_N"/>
</dbReference>
<keyword evidence="5" id="KW-0998">Cell outer membrane</keyword>
<accession>A0AAQ0LQN9</accession>
<keyword evidence="3 6" id="KW-0732">Signal</keyword>
<organism evidence="9 10">
    <name type="scientific">Bacteroides intestinalis</name>
    <dbReference type="NCBI Taxonomy" id="329854"/>
    <lineage>
        <taxon>Bacteria</taxon>
        <taxon>Pseudomonadati</taxon>
        <taxon>Bacteroidota</taxon>
        <taxon>Bacteroidia</taxon>
        <taxon>Bacteroidales</taxon>
        <taxon>Bacteroidaceae</taxon>
        <taxon>Bacteroides</taxon>
    </lineage>
</organism>
<gene>
    <name evidence="9" type="ORF">DWX27_16330</name>
</gene>
<evidence type="ECO:0000313" key="10">
    <source>
        <dbReference type="Proteomes" id="UP000284772"/>
    </source>
</evidence>
<keyword evidence="4" id="KW-0472">Membrane</keyword>
<dbReference type="CDD" id="cd08977">
    <property type="entry name" value="SusD"/>
    <property type="match status" value="1"/>
</dbReference>
<evidence type="ECO:0000313" key="9">
    <source>
        <dbReference type="EMBL" id="RGT49271.1"/>
    </source>
</evidence>
<dbReference type="Proteomes" id="UP000284772">
    <property type="component" value="Unassembled WGS sequence"/>
</dbReference>
<evidence type="ECO:0000259" key="7">
    <source>
        <dbReference type="Pfam" id="PF07980"/>
    </source>
</evidence>
<dbReference type="RefSeq" id="WP_115503718.1">
    <property type="nucleotide sequence ID" value="NZ_CABMMK010000008.1"/>
</dbReference>
<name>A0AAQ0LQN9_9BACE</name>
<dbReference type="Pfam" id="PF14322">
    <property type="entry name" value="SusD-like_3"/>
    <property type="match status" value="1"/>
</dbReference>
<dbReference type="InterPro" id="IPR012944">
    <property type="entry name" value="SusD_RagB_dom"/>
</dbReference>
<evidence type="ECO:0000256" key="6">
    <source>
        <dbReference type="SAM" id="SignalP"/>
    </source>
</evidence>
<dbReference type="Gene3D" id="1.25.40.390">
    <property type="match status" value="1"/>
</dbReference>
<evidence type="ECO:0000256" key="2">
    <source>
        <dbReference type="ARBA" id="ARBA00006275"/>
    </source>
</evidence>
<comment type="similarity">
    <text evidence="2">Belongs to the SusD family.</text>
</comment>
<dbReference type="GO" id="GO:0009279">
    <property type="term" value="C:cell outer membrane"/>
    <property type="evidence" value="ECO:0007669"/>
    <property type="project" value="UniProtKB-SubCell"/>
</dbReference>
<dbReference type="Pfam" id="PF07980">
    <property type="entry name" value="SusD_RagB"/>
    <property type="match status" value="1"/>
</dbReference>
<dbReference type="SUPFAM" id="SSF48452">
    <property type="entry name" value="TPR-like"/>
    <property type="match status" value="1"/>
</dbReference>
<reference evidence="9 10" key="1">
    <citation type="submission" date="2018-08" db="EMBL/GenBank/DDBJ databases">
        <title>A genome reference for cultivated species of the human gut microbiota.</title>
        <authorList>
            <person name="Zou Y."/>
            <person name="Xue W."/>
            <person name="Luo G."/>
        </authorList>
    </citation>
    <scope>NUCLEOTIDE SEQUENCE [LARGE SCALE GENOMIC DNA]</scope>
    <source>
        <strain evidence="9 10">AF19-10AC</strain>
    </source>
</reference>
<evidence type="ECO:0000256" key="1">
    <source>
        <dbReference type="ARBA" id="ARBA00004442"/>
    </source>
</evidence>
<comment type="caution">
    <text evidence="9">The sequence shown here is derived from an EMBL/GenBank/DDBJ whole genome shotgun (WGS) entry which is preliminary data.</text>
</comment>
<feature type="domain" description="SusD-like N-terminal" evidence="8">
    <location>
        <begin position="36"/>
        <end position="218"/>
    </location>
</feature>
<comment type="subcellular location">
    <subcellularLocation>
        <location evidence="1">Cell outer membrane</location>
    </subcellularLocation>
</comment>
<feature type="domain" description="RagB/SusD" evidence="7">
    <location>
        <begin position="286"/>
        <end position="574"/>
    </location>
</feature>
<evidence type="ECO:0000259" key="8">
    <source>
        <dbReference type="Pfam" id="PF14322"/>
    </source>
</evidence>
<evidence type="ECO:0000256" key="4">
    <source>
        <dbReference type="ARBA" id="ARBA00023136"/>
    </source>
</evidence>
<dbReference type="EMBL" id="QRWT01000020">
    <property type="protein sequence ID" value="RGT49271.1"/>
    <property type="molecule type" value="Genomic_DNA"/>
</dbReference>
<feature type="chain" id="PRO_5043056475" evidence="6">
    <location>
        <begin position="23"/>
        <end position="574"/>
    </location>
</feature>
<protein>
    <submittedName>
        <fullName evidence="9">RagB/SusD family nutrient uptake outer membrane protein</fullName>
    </submittedName>
</protein>
<sequence>MKLRYFVLLLLAGLTNSCNVLDKEPINIISDATVWNDENLADANLTHLYGVTNVNAMFDRQSRLSVITDEARTCFGWSNLLNTFTLGVITPDNISDDTYVGMWDYDVIRGYNEFLLNMKNSTLDENFKNRRMAECRFLRALHYFNLAMRLGGVPIITEPQQIGDEDIYPSRNTEKEVYEFVRKELDEIIGILPPSYDAANKGRVSRFAALALKSRAMLYAGSIARYGKMDLDGILGVPATDADFYFEESYKASKRILAEGGFSLFKKYDDKSKNYQYLFLEKDNSEVIWAKKFTKNDFGQDYDYNNQPISYKPWVASGINPTLEMVDAYEFIDGASGSSINYNQEIDTKELYKNKDPRFHATILYNQTFWIDTPVETHYFTIKSNINTDKRDNSLSGRGKDVNNTAAGATQTGFCIKKYLTEERGISKGKSDTDFIIYRLGEIYLNLAEAAFELGDTDRIEEARIAVNEIRKRAGMPEHAFIDLEKIRHERRIELAFEGIRFWDLRRWRTAHTQLTGVFHRLKAYYIKNRNTFGYLIENCQGNVKRVFAEHHYYLPLQRKYVTENSNLIQNPKY</sequence>